<dbReference type="InterPro" id="IPR007409">
    <property type="entry name" value="Restrct_endonuc_type1_HsdR_N"/>
</dbReference>
<keyword evidence="2" id="KW-0378">Hydrolase</keyword>
<dbReference type="RefSeq" id="WP_095720811.1">
    <property type="nucleotide sequence ID" value="NZ_NTFS01000041.1"/>
</dbReference>
<dbReference type="GO" id="GO:0003677">
    <property type="term" value="F:DNA binding"/>
    <property type="evidence" value="ECO:0007669"/>
    <property type="project" value="UniProtKB-KW"/>
</dbReference>
<dbReference type="AlphaFoldDB" id="A0A2A2TMK5"/>
<dbReference type="GO" id="GO:0005524">
    <property type="term" value="F:ATP binding"/>
    <property type="evidence" value="ECO:0007669"/>
    <property type="project" value="UniProtKB-KW"/>
</dbReference>
<evidence type="ECO:0000259" key="1">
    <source>
        <dbReference type="Pfam" id="PF04313"/>
    </source>
</evidence>
<dbReference type="Proteomes" id="UP000218238">
    <property type="component" value="Unassembled WGS sequence"/>
</dbReference>
<feature type="domain" description="Restriction endonuclease type I HsdR N-terminal" evidence="1">
    <location>
        <begin position="40"/>
        <end position="171"/>
    </location>
</feature>
<dbReference type="OrthoDB" id="511707at2"/>
<evidence type="ECO:0000313" key="2">
    <source>
        <dbReference type="EMBL" id="PAX59670.1"/>
    </source>
</evidence>
<keyword evidence="2" id="KW-0540">Nuclease</keyword>
<keyword evidence="2" id="KW-0255">Endonuclease</keyword>
<dbReference type="GO" id="GO:0009035">
    <property type="term" value="F:type I site-specific deoxyribonuclease activity"/>
    <property type="evidence" value="ECO:0007669"/>
    <property type="project" value="UniProtKB-EC"/>
</dbReference>
<gene>
    <name evidence="2" type="ORF">CK510_05920</name>
</gene>
<comment type="caution">
    <text evidence="2">The sequence shown here is derived from an EMBL/GenBank/DDBJ whole genome shotgun (WGS) entry which is preliminary data.</text>
</comment>
<sequence>MVQTIQASELTLHEVKAKFGLQENKDASFFPEWQDNLPELTEAEKQILDQIKANFLYLSEYPMSEEVVKLVVISPLLSIAGFYSPPFRIRTENSIKIALEENSEEVRGRIDILVLQEQLWVLVIESKEAGFSLKEAIPQALSYMMAIPTPERPAFGLVTNGSEFRFLKLLTQALPQYGFSDLFTLQRRENDLYSIASILKRVADSIGH</sequence>
<reference evidence="2 3" key="1">
    <citation type="submission" date="2017-08" db="EMBL/GenBank/DDBJ databases">
        <title>Draft genome sequence of filamentous cyanobacterium Calothrix elsteri CCALA 953.</title>
        <authorList>
            <person name="Gagunashvili A.N."/>
            <person name="Elster J."/>
            <person name="Andresson O.S."/>
        </authorList>
    </citation>
    <scope>NUCLEOTIDE SEQUENCE [LARGE SCALE GENOMIC DNA]</scope>
    <source>
        <strain evidence="2 3">CCALA 953</strain>
    </source>
</reference>
<evidence type="ECO:0000313" key="3">
    <source>
        <dbReference type="Proteomes" id="UP000218238"/>
    </source>
</evidence>
<dbReference type="Pfam" id="PF04313">
    <property type="entry name" value="HSDR_N"/>
    <property type="match status" value="1"/>
</dbReference>
<dbReference type="Gene3D" id="3.90.1570.30">
    <property type="match status" value="1"/>
</dbReference>
<dbReference type="GO" id="GO:0009307">
    <property type="term" value="P:DNA restriction-modification system"/>
    <property type="evidence" value="ECO:0007669"/>
    <property type="project" value="UniProtKB-KW"/>
</dbReference>
<proteinExistence type="predicted"/>
<keyword evidence="3" id="KW-1185">Reference proteome</keyword>
<accession>A0A2A2TMK5</accession>
<protein>
    <submittedName>
        <fullName evidence="2">Restriction endonuclease subunit R</fullName>
    </submittedName>
</protein>
<organism evidence="2 3">
    <name type="scientific">Brunnivagina elsteri CCALA 953</name>
    <dbReference type="NCBI Taxonomy" id="987040"/>
    <lineage>
        <taxon>Bacteria</taxon>
        <taxon>Bacillati</taxon>
        <taxon>Cyanobacteriota</taxon>
        <taxon>Cyanophyceae</taxon>
        <taxon>Nostocales</taxon>
        <taxon>Calotrichaceae</taxon>
        <taxon>Brunnivagina</taxon>
    </lineage>
</organism>
<dbReference type="EMBL" id="NTFS01000041">
    <property type="protein sequence ID" value="PAX59670.1"/>
    <property type="molecule type" value="Genomic_DNA"/>
</dbReference>
<name>A0A2A2TMK5_9CYAN</name>